<proteinExistence type="predicted"/>
<dbReference type="InterPro" id="IPR000537">
    <property type="entry name" value="UbiA_prenyltransferase"/>
</dbReference>
<protein>
    <submittedName>
        <fullName evidence="6">Uncharacterized protein</fullName>
    </submittedName>
</protein>
<dbReference type="EMBL" id="BAAAKJ010000260">
    <property type="protein sequence ID" value="GAA1403763.1"/>
    <property type="molecule type" value="Genomic_DNA"/>
</dbReference>
<evidence type="ECO:0000256" key="5">
    <source>
        <dbReference type="SAM" id="Phobius"/>
    </source>
</evidence>
<evidence type="ECO:0000256" key="3">
    <source>
        <dbReference type="ARBA" id="ARBA00022989"/>
    </source>
</evidence>
<evidence type="ECO:0000313" key="7">
    <source>
        <dbReference type="Proteomes" id="UP001499863"/>
    </source>
</evidence>
<feature type="transmembrane region" description="Helical" evidence="5">
    <location>
        <begin position="25"/>
        <end position="45"/>
    </location>
</feature>
<feature type="transmembrane region" description="Helical" evidence="5">
    <location>
        <begin position="122"/>
        <end position="144"/>
    </location>
</feature>
<keyword evidence="7" id="KW-1185">Reference proteome</keyword>
<feature type="transmembrane region" description="Helical" evidence="5">
    <location>
        <begin position="98"/>
        <end position="115"/>
    </location>
</feature>
<organism evidence="6 7">
    <name type="scientific">Kitasatospora putterlickiae</name>
    <dbReference type="NCBI Taxonomy" id="221725"/>
    <lineage>
        <taxon>Bacteria</taxon>
        <taxon>Bacillati</taxon>
        <taxon>Actinomycetota</taxon>
        <taxon>Actinomycetes</taxon>
        <taxon>Kitasatosporales</taxon>
        <taxon>Streptomycetaceae</taxon>
        <taxon>Kitasatospora</taxon>
    </lineage>
</organism>
<keyword evidence="2 5" id="KW-0812">Transmembrane</keyword>
<comment type="subcellular location">
    <subcellularLocation>
        <location evidence="1">Membrane</location>
        <topology evidence="1">Multi-pass membrane protein</topology>
    </subcellularLocation>
</comment>
<comment type="caution">
    <text evidence="6">The sequence shown here is derived from an EMBL/GenBank/DDBJ whole genome shotgun (WGS) entry which is preliminary data.</text>
</comment>
<evidence type="ECO:0000256" key="4">
    <source>
        <dbReference type="ARBA" id="ARBA00023136"/>
    </source>
</evidence>
<keyword evidence="4 5" id="KW-0472">Membrane</keyword>
<feature type="transmembrane region" description="Helical" evidence="5">
    <location>
        <begin position="164"/>
        <end position="192"/>
    </location>
</feature>
<name>A0ABN1YH97_9ACTN</name>
<keyword evidence="3 5" id="KW-1133">Transmembrane helix</keyword>
<evidence type="ECO:0000256" key="1">
    <source>
        <dbReference type="ARBA" id="ARBA00004141"/>
    </source>
</evidence>
<dbReference type="Proteomes" id="UP001499863">
    <property type="component" value="Unassembled WGS sequence"/>
</dbReference>
<gene>
    <name evidence="6" type="ORF">GCM10009639_49050</name>
</gene>
<evidence type="ECO:0000313" key="6">
    <source>
        <dbReference type="EMBL" id="GAA1403763.1"/>
    </source>
</evidence>
<evidence type="ECO:0000256" key="2">
    <source>
        <dbReference type="ARBA" id="ARBA00022692"/>
    </source>
</evidence>
<dbReference type="Pfam" id="PF01040">
    <property type="entry name" value="UbiA"/>
    <property type="match status" value="1"/>
</dbReference>
<sequence>MAAAGIGGAMAYNGLFKAKGLLGNLVRGSLTGAALVFGAMTASAYPPLKVLVFVPVFWAHDAASNLVGTLRDVSGDRAGGYATFAVRHGLRTAVRTAAGLYALAVSAAAVGLLTMPGGRTGGLVTLLIAAGLGGVAFGLLRAAGPEPSARVALRSHEVLVIERMVLAAALLVPGFGGPVVIAVLVPLLALTLGTQQAMRSRYEFPHGATAHPDEAAATAPAPLS</sequence>
<reference evidence="6 7" key="1">
    <citation type="journal article" date="2019" name="Int. J. Syst. Evol. Microbiol.">
        <title>The Global Catalogue of Microorganisms (GCM) 10K type strain sequencing project: providing services to taxonomists for standard genome sequencing and annotation.</title>
        <authorList>
            <consortium name="The Broad Institute Genomics Platform"/>
            <consortium name="The Broad Institute Genome Sequencing Center for Infectious Disease"/>
            <person name="Wu L."/>
            <person name="Ma J."/>
        </authorList>
    </citation>
    <scope>NUCLEOTIDE SEQUENCE [LARGE SCALE GENOMIC DNA]</scope>
    <source>
        <strain evidence="6 7">JCM 12393</strain>
    </source>
</reference>
<accession>A0ABN1YH97</accession>